<dbReference type="RefSeq" id="WP_053544983.1">
    <property type="nucleotide sequence ID" value="NZ_CP009220.1"/>
</dbReference>
<evidence type="ECO:0000313" key="10">
    <source>
        <dbReference type="Proteomes" id="UP000068067"/>
    </source>
</evidence>
<name>A0A0M3Q9Q1_9CORY</name>
<reference evidence="9 10" key="1">
    <citation type="submission" date="2014-08" db="EMBL/GenBank/DDBJ databases">
        <title>Complete genome sequence of Corynebacterium deserti GIMN1.010 (=DSM 45689), isolated from desert sand in western China.</title>
        <authorList>
            <person name="Ruckert C."/>
            <person name="Albersmeier A."/>
            <person name="Kalinowski J."/>
        </authorList>
    </citation>
    <scope>NUCLEOTIDE SEQUENCE [LARGE SCALE GENOMIC DNA]</scope>
    <source>
        <strain evidence="9 10">GIMN1.010</strain>
    </source>
</reference>
<dbReference type="EMBL" id="CP009220">
    <property type="protein sequence ID" value="ALC05983.1"/>
    <property type="molecule type" value="Genomic_DNA"/>
</dbReference>
<dbReference type="OrthoDB" id="9810967at2"/>
<protein>
    <recommendedName>
        <fullName evidence="6 7">6-phosphogluconolactonase</fullName>
        <shortName evidence="7">6PGL</shortName>
        <ecNumber evidence="5 7">3.1.1.31</ecNumber>
    </recommendedName>
</protein>
<evidence type="ECO:0000256" key="7">
    <source>
        <dbReference type="RuleBase" id="RU365095"/>
    </source>
</evidence>
<keyword evidence="10" id="KW-1185">Reference proteome</keyword>
<dbReference type="Pfam" id="PF01182">
    <property type="entry name" value="Glucosamine_iso"/>
    <property type="match status" value="1"/>
</dbReference>
<feature type="domain" description="Glucosamine/galactosamine-6-phosphate isomerase" evidence="8">
    <location>
        <begin position="9"/>
        <end position="223"/>
    </location>
</feature>
<gene>
    <name evidence="7" type="primary">pgl</name>
    <name evidence="9" type="ORF">CDES_07890</name>
</gene>
<evidence type="ECO:0000313" key="9">
    <source>
        <dbReference type="EMBL" id="ALC05983.1"/>
    </source>
</evidence>
<proteinExistence type="inferred from homology"/>
<dbReference type="GO" id="GO:0006098">
    <property type="term" value="P:pentose-phosphate shunt"/>
    <property type="evidence" value="ECO:0007669"/>
    <property type="project" value="UniProtKB-UniPathway"/>
</dbReference>
<dbReference type="STRING" id="931089.CDES_07890"/>
<dbReference type="InterPro" id="IPR037171">
    <property type="entry name" value="NagB/RpiA_transferase-like"/>
</dbReference>
<evidence type="ECO:0000256" key="1">
    <source>
        <dbReference type="ARBA" id="ARBA00000832"/>
    </source>
</evidence>
<dbReference type="Proteomes" id="UP000068067">
    <property type="component" value="Chromosome"/>
</dbReference>
<dbReference type="InterPro" id="IPR006148">
    <property type="entry name" value="Glc/Gal-6P_isomerase"/>
</dbReference>
<dbReference type="InterPro" id="IPR005900">
    <property type="entry name" value="6-phosphogluconolactonase_DevB"/>
</dbReference>
<dbReference type="GO" id="GO:0005975">
    <property type="term" value="P:carbohydrate metabolic process"/>
    <property type="evidence" value="ECO:0007669"/>
    <property type="project" value="UniProtKB-UniRule"/>
</dbReference>
<sequence length="236" mass="24604">MVDIVRALDTEDLVAQASARFIEVVSAATAEGGTARVVLTGGGAGIKLLEKLSVDAADLPWDRIHVFFGDERNVPVTDPESNEGQARDALLSKVSIPEDNIHGYGLGDVDLADAANAYEAVLNEFAPNGFDLHLLGMGGEGHINSLFPHTDAVKENSAKVIAVFDSPKPPAERATLTLPAVHSAKRVWLLVSGAEKAEAAAAIVNGEAAVDWPATGATGSKETILFVAEDAATQIS</sequence>
<evidence type="ECO:0000256" key="6">
    <source>
        <dbReference type="ARBA" id="ARBA00020337"/>
    </source>
</evidence>
<accession>A0A0M3Q9Q1</accession>
<dbReference type="PANTHER" id="PTHR11054:SF0">
    <property type="entry name" value="6-PHOSPHOGLUCONOLACTONASE"/>
    <property type="match status" value="1"/>
</dbReference>
<dbReference type="PANTHER" id="PTHR11054">
    <property type="entry name" value="6-PHOSPHOGLUCONOLACTONASE"/>
    <property type="match status" value="1"/>
</dbReference>
<dbReference type="KEGG" id="cdx:CDES_07890"/>
<dbReference type="Gene3D" id="3.40.50.1360">
    <property type="match status" value="1"/>
</dbReference>
<comment type="similarity">
    <text evidence="4 7">Belongs to the glucosamine/galactosamine-6-phosphate isomerase family. 6-phosphogluconolactonase subfamily.</text>
</comment>
<dbReference type="PATRIC" id="fig|931089.4.peg.1592"/>
<dbReference type="SUPFAM" id="SSF100950">
    <property type="entry name" value="NagB/RpiA/CoA transferase-like"/>
    <property type="match status" value="1"/>
</dbReference>
<comment type="catalytic activity">
    <reaction evidence="1 7">
        <text>6-phospho-D-glucono-1,5-lactone + H2O = 6-phospho-D-gluconate + H(+)</text>
        <dbReference type="Rhea" id="RHEA:12556"/>
        <dbReference type="ChEBI" id="CHEBI:15377"/>
        <dbReference type="ChEBI" id="CHEBI:15378"/>
        <dbReference type="ChEBI" id="CHEBI:57955"/>
        <dbReference type="ChEBI" id="CHEBI:58759"/>
        <dbReference type="EC" id="3.1.1.31"/>
    </reaction>
</comment>
<dbReference type="CDD" id="cd01400">
    <property type="entry name" value="6PGL"/>
    <property type="match status" value="1"/>
</dbReference>
<evidence type="ECO:0000256" key="4">
    <source>
        <dbReference type="ARBA" id="ARBA00010662"/>
    </source>
</evidence>
<comment type="function">
    <text evidence="2 7">Hydrolysis of 6-phosphogluconolactone to 6-phosphogluconate.</text>
</comment>
<keyword evidence="7 9" id="KW-0378">Hydrolase</keyword>
<dbReference type="GO" id="GO:0017057">
    <property type="term" value="F:6-phosphogluconolactonase activity"/>
    <property type="evidence" value="ECO:0007669"/>
    <property type="project" value="UniProtKB-UniRule"/>
</dbReference>
<dbReference type="NCBIfam" id="TIGR01198">
    <property type="entry name" value="pgl"/>
    <property type="match status" value="1"/>
</dbReference>
<comment type="pathway">
    <text evidence="3 7">Carbohydrate degradation; pentose phosphate pathway; D-ribulose 5-phosphate from D-glucose 6-phosphate (oxidative stage): step 2/3.</text>
</comment>
<dbReference type="AlphaFoldDB" id="A0A0M3Q9Q1"/>
<evidence type="ECO:0000256" key="2">
    <source>
        <dbReference type="ARBA" id="ARBA00002681"/>
    </source>
</evidence>
<organism evidence="9 10">
    <name type="scientific">Corynebacterium deserti GIMN1.010</name>
    <dbReference type="NCBI Taxonomy" id="931089"/>
    <lineage>
        <taxon>Bacteria</taxon>
        <taxon>Bacillati</taxon>
        <taxon>Actinomycetota</taxon>
        <taxon>Actinomycetes</taxon>
        <taxon>Mycobacteriales</taxon>
        <taxon>Corynebacteriaceae</taxon>
        <taxon>Corynebacterium</taxon>
    </lineage>
</organism>
<evidence type="ECO:0000259" key="8">
    <source>
        <dbReference type="Pfam" id="PF01182"/>
    </source>
</evidence>
<dbReference type="InterPro" id="IPR039104">
    <property type="entry name" value="6PGL"/>
</dbReference>
<evidence type="ECO:0000256" key="5">
    <source>
        <dbReference type="ARBA" id="ARBA00013198"/>
    </source>
</evidence>
<dbReference type="EC" id="3.1.1.31" evidence="5 7"/>
<dbReference type="UniPathway" id="UPA00115">
    <property type="reaction ID" value="UER00409"/>
</dbReference>
<evidence type="ECO:0000256" key="3">
    <source>
        <dbReference type="ARBA" id="ARBA00004961"/>
    </source>
</evidence>